<evidence type="ECO:0000313" key="2">
    <source>
        <dbReference type="WBParaSite" id="JU765_v2.g19503.t1"/>
    </source>
</evidence>
<protein>
    <submittedName>
        <fullName evidence="2">Elongation of very long chain fatty acids protein</fullName>
    </submittedName>
</protein>
<accession>A0AC34QUD4</accession>
<sequence length="397" mass="47182">MAYYNYSPRYGLDNYSFVFPFEHTFDSVKSTVWMQENWHHSITMSVFYIIAIYLGRKLMESRKPYTLDFPLFLWNFGLAVFSIMGVVRMTPEMFWSVNSNSFVYSICTASFAQGVTGYWTEKFAMSKVWEFGDTAFIVLRKRPLLFLHWYHHITVLVYTWHAYKDHTASGRWFIWMNYAVHAFMYSYYAIRALKIRVPKSCAMIVTLLQLAQMVVGVYIGIVIYGLKSAGKPCQQTWSNLYFSFSIYFSYFLLFCNFFYHAYLKKNNRYVEKPVSNPKEQVSEKKMVENDKSQDQTSTEPESQTRKRRPQRQNFGLFACFRYSFLPIIDNILILTNVQKYSIVSCLKGKNDHWPVNFFDMQVLEKKMKWKILAHKKASLLKNYPHFVRKFKSDNQNA</sequence>
<dbReference type="Proteomes" id="UP000887576">
    <property type="component" value="Unplaced"/>
</dbReference>
<organism evidence="1 2">
    <name type="scientific">Panagrolaimus sp. JU765</name>
    <dbReference type="NCBI Taxonomy" id="591449"/>
    <lineage>
        <taxon>Eukaryota</taxon>
        <taxon>Metazoa</taxon>
        <taxon>Ecdysozoa</taxon>
        <taxon>Nematoda</taxon>
        <taxon>Chromadorea</taxon>
        <taxon>Rhabditida</taxon>
        <taxon>Tylenchina</taxon>
        <taxon>Panagrolaimomorpha</taxon>
        <taxon>Panagrolaimoidea</taxon>
        <taxon>Panagrolaimidae</taxon>
        <taxon>Panagrolaimus</taxon>
    </lineage>
</organism>
<name>A0AC34QUD4_9BILA</name>
<dbReference type="WBParaSite" id="JU765_v2.g19503.t1">
    <property type="protein sequence ID" value="JU765_v2.g19503.t1"/>
    <property type="gene ID" value="JU765_v2.g19503"/>
</dbReference>
<evidence type="ECO:0000313" key="1">
    <source>
        <dbReference type="Proteomes" id="UP000887576"/>
    </source>
</evidence>
<proteinExistence type="predicted"/>
<reference evidence="2" key="1">
    <citation type="submission" date="2022-11" db="UniProtKB">
        <authorList>
            <consortium name="WormBaseParasite"/>
        </authorList>
    </citation>
    <scope>IDENTIFICATION</scope>
</reference>